<evidence type="ECO:0000313" key="6">
    <source>
        <dbReference type="EMBL" id="EHO74102.1"/>
    </source>
</evidence>
<proteinExistence type="inferred from homology"/>
<dbReference type="EC" id="2.5.1.17" evidence="4"/>
<evidence type="ECO:0000256" key="2">
    <source>
        <dbReference type="ARBA" id="ARBA00022741"/>
    </source>
</evidence>
<gene>
    <name evidence="6" type="ORF">HMPREF9944_00247</name>
</gene>
<keyword evidence="7" id="KW-1185">Reference proteome</keyword>
<organism evidence="6 7">
    <name type="scientific">Segatella maculosa OT 289</name>
    <dbReference type="NCBI Taxonomy" id="999422"/>
    <lineage>
        <taxon>Bacteria</taxon>
        <taxon>Pseudomonadati</taxon>
        <taxon>Bacteroidota</taxon>
        <taxon>Bacteroidia</taxon>
        <taxon>Bacteroidales</taxon>
        <taxon>Prevotellaceae</taxon>
        <taxon>Segatella</taxon>
    </lineage>
</organism>
<name>H1HJA3_9BACT</name>
<dbReference type="Proteomes" id="UP000003167">
    <property type="component" value="Unassembled WGS sequence"/>
</dbReference>
<dbReference type="PATRIC" id="fig|999422.3.peg.239"/>
<keyword evidence="2 4" id="KW-0547">Nucleotide-binding</keyword>
<evidence type="ECO:0000313" key="7">
    <source>
        <dbReference type="Proteomes" id="UP000003167"/>
    </source>
</evidence>
<dbReference type="InterPro" id="IPR036451">
    <property type="entry name" value="CblAdoTrfase-like_sf"/>
</dbReference>
<comment type="similarity">
    <text evidence="4">Belongs to the Cob(I)alamin adenosyltransferase family.</text>
</comment>
<evidence type="ECO:0000256" key="4">
    <source>
        <dbReference type="RuleBase" id="RU366026"/>
    </source>
</evidence>
<accession>H1HJA3</accession>
<feature type="domain" description="Cobalamin adenosyltransferase-like" evidence="5">
    <location>
        <begin position="3"/>
        <end position="162"/>
    </location>
</feature>
<dbReference type="UniPathway" id="UPA00148">
    <property type="reaction ID" value="UER00233"/>
</dbReference>
<comment type="caution">
    <text evidence="6">The sequence shown here is derived from an EMBL/GenBank/DDBJ whole genome shotgun (WGS) entry which is preliminary data.</text>
</comment>
<sequence length="166" mass="18749">MAIYTKRGDTGRTSLLDGERVAKDDIRVEANGQLDELNSLLGIVTASMQADDVELARLQTIQRLLMTVMGLIADGRNRPFDYAPIDDMTTALEHFIDEQSGNSRFAFVVPGGSLPAALLHYARAKARTCERRLWTLRRDYPLDERVMRLMNRLSDYLFTLAVARQS</sequence>
<comment type="catalytic activity">
    <reaction evidence="4">
        <text>2 cob(II)alamin + reduced [electron-transfer flavoprotein] + 2 ATP = 2 adenosylcob(III)alamin + 2 triphosphate + oxidized [electron-transfer flavoprotein] + 3 H(+)</text>
        <dbReference type="Rhea" id="RHEA:28671"/>
        <dbReference type="Rhea" id="RHEA-COMP:10685"/>
        <dbReference type="Rhea" id="RHEA-COMP:10686"/>
        <dbReference type="ChEBI" id="CHEBI:15378"/>
        <dbReference type="ChEBI" id="CHEBI:16304"/>
        <dbReference type="ChEBI" id="CHEBI:18036"/>
        <dbReference type="ChEBI" id="CHEBI:18408"/>
        <dbReference type="ChEBI" id="CHEBI:30616"/>
        <dbReference type="ChEBI" id="CHEBI:57692"/>
        <dbReference type="ChEBI" id="CHEBI:58307"/>
        <dbReference type="EC" id="2.5.1.17"/>
    </reaction>
</comment>
<keyword evidence="4" id="KW-0169">Cobalamin biosynthesis</keyword>
<dbReference type="InterPro" id="IPR016030">
    <property type="entry name" value="CblAdoTrfase-like"/>
</dbReference>
<dbReference type="HOGENOM" id="CLU_083486_0_1_10"/>
<keyword evidence="1 4" id="KW-0808">Transferase</keyword>
<evidence type="ECO:0000259" key="5">
    <source>
        <dbReference type="Pfam" id="PF01923"/>
    </source>
</evidence>
<dbReference type="NCBIfam" id="TIGR00636">
    <property type="entry name" value="PduO_Nterm"/>
    <property type="match status" value="1"/>
</dbReference>
<dbReference type="SUPFAM" id="SSF89028">
    <property type="entry name" value="Cobalamin adenosyltransferase-like"/>
    <property type="match status" value="1"/>
</dbReference>
<dbReference type="RefSeq" id="WP_008563859.1">
    <property type="nucleotide sequence ID" value="NZ_JH594500.1"/>
</dbReference>
<dbReference type="AlphaFoldDB" id="H1HJA3"/>
<comment type="catalytic activity">
    <reaction evidence="4">
        <text>2 cob(II)yrinate a,c diamide + reduced [electron-transfer flavoprotein] + 2 ATP = 2 adenosylcob(III)yrinate a,c-diamide + 2 triphosphate + oxidized [electron-transfer flavoprotein] + 3 H(+)</text>
        <dbReference type="Rhea" id="RHEA:11528"/>
        <dbReference type="Rhea" id="RHEA-COMP:10685"/>
        <dbReference type="Rhea" id="RHEA-COMP:10686"/>
        <dbReference type="ChEBI" id="CHEBI:15378"/>
        <dbReference type="ChEBI" id="CHEBI:18036"/>
        <dbReference type="ChEBI" id="CHEBI:30616"/>
        <dbReference type="ChEBI" id="CHEBI:57692"/>
        <dbReference type="ChEBI" id="CHEBI:58307"/>
        <dbReference type="ChEBI" id="CHEBI:58503"/>
        <dbReference type="ChEBI" id="CHEBI:58537"/>
        <dbReference type="EC" id="2.5.1.17"/>
    </reaction>
</comment>
<evidence type="ECO:0000256" key="1">
    <source>
        <dbReference type="ARBA" id="ARBA00022679"/>
    </source>
</evidence>
<dbReference type="PANTHER" id="PTHR12213">
    <property type="entry name" value="CORRINOID ADENOSYLTRANSFERASE"/>
    <property type="match status" value="1"/>
</dbReference>
<dbReference type="STRING" id="999422.HMPREF9944_00247"/>
<evidence type="ECO:0000256" key="3">
    <source>
        <dbReference type="ARBA" id="ARBA00022840"/>
    </source>
</evidence>
<dbReference type="PANTHER" id="PTHR12213:SF0">
    <property type="entry name" value="CORRINOID ADENOSYLTRANSFERASE MMAB"/>
    <property type="match status" value="1"/>
</dbReference>
<keyword evidence="3 4" id="KW-0067">ATP-binding</keyword>
<dbReference type="EMBL" id="AGEK01000012">
    <property type="protein sequence ID" value="EHO74102.1"/>
    <property type="molecule type" value="Genomic_DNA"/>
</dbReference>
<dbReference type="Pfam" id="PF01923">
    <property type="entry name" value="Cob_adeno_trans"/>
    <property type="match status" value="1"/>
</dbReference>
<protein>
    <recommendedName>
        <fullName evidence="4">Corrinoid adenosyltransferase</fullName>
        <ecNumber evidence="4">2.5.1.17</ecNumber>
    </recommendedName>
    <alternativeName>
        <fullName evidence="4">Cob(II)alamin adenosyltransferase</fullName>
    </alternativeName>
    <alternativeName>
        <fullName evidence="4">Cob(II)yrinic acid a,c-diamide adenosyltransferase</fullName>
    </alternativeName>
    <alternativeName>
        <fullName evidence="4">Cobinamide/cobalamin adenosyltransferase</fullName>
    </alternativeName>
</protein>
<comment type="pathway">
    <text evidence="4">Cofactor biosynthesis; adenosylcobalamin biosynthesis; adenosylcobalamin from cob(II)yrinate a,c-diamide: step 2/7.</text>
</comment>
<dbReference type="InterPro" id="IPR029499">
    <property type="entry name" value="PduO-typ"/>
</dbReference>
<dbReference type="GO" id="GO:0009236">
    <property type="term" value="P:cobalamin biosynthetic process"/>
    <property type="evidence" value="ECO:0007669"/>
    <property type="project" value="UniProtKB-UniRule"/>
</dbReference>
<dbReference type="OrthoDB" id="9778896at2"/>
<dbReference type="Gene3D" id="1.20.1200.10">
    <property type="entry name" value="Cobalamin adenosyltransferase-like"/>
    <property type="match status" value="1"/>
</dbReference>
<dbReference type="GO" id="GO:0005524">
    <property type="term" value="F:ATP binding"/>
    <property type="evidence" value="ECO:0007669"/>
    <property type="project" value="UniProtKB-UniRule"/>
</dbReference>
<dbReference type="GO" id="GO:0008817">
    <property type="term" value="F:corrinoid adenosyltransferase activity"/>
    <property type="evidence" value="ECO:0007669"/>
    <property type="project" value="UniProtKB-UniRule"/>
</dbReference>
<reference evidence="6 7" key="1">
    <citation type="submission" date="2011-12" db="EMBL/GenBank/DDBJ databases">
        <title>The Genome Sequence of Prevotella maculosa OT 289.</title>
        <authorList>
            <consortium name="The Broad Institute Genome Sequencing Platform"/>
            <person name="Earl A."/>
            <person name="Ward D."/>
            <person name="Feldgarden M."/>
            <person name="Gevers D."/>
            <person name="Izard J."/>
            <person name="Blanton J.M."/>
            <person name="Mathney J."/>
            <person name="Tanner A.C."/>
            <person name="Dewhirst F.E."/>
            <person name="Young S.K."/>
            <person name="Zeng Q."/>
            <person name="Gargeya S."/>
            <person name="Fitzgerald M."/>
            <person name="Haas B."/>
            <person name="Abouelleil A."/>
            <person name="Alvarado L."/>
            <person name="Arachchi H.M."/>
            <person name="Berlin A."/>
            <person name="Chapman S.B."/>
            <person name="Gearin G."/>
            <person name="Goldberg J."/>
            <person name="Griggs A."/>
            <person name="Gujja S."/>
            <person name="Hansen M."/>
            <person name="Heiman D."/>
            <person name="Howarth C."/>
            <person name="Larimer J."/>
            <person name="Lui A."/>
            <person name="MacDonald P.J.P."/>
            <person name="McCowen C."/>
            <person name="Montmayeur A."/>
            <person name="Murphy C."/>
            <person name="Neiman D."/>
            <person name="Pearson M."/>
            <person name="Priest M."/>
            <person name="Roberts A."/>
            <person name="Saif S."/>
            <person name="Shea T."/>
            <person name="Sisk P."/>
            <person name="Stolte C."/>
            <person name="Sykes S."/>
            <person name="Wortman J."/>
            <person name="Nusbaum C."/>
            <person name="Birren B."/>
        </authorList>
    </citation>
    <scope>NUCLEOTIDE SEQUENCE [LARGE SCALE GENOMIC DNA]</scope>
    <source>
        <strain evidence="6 7">OT 289</strain>
    </source>
</reference>